<dbReference type="Pfam" id="PF09340">
    <property type="entry name" value="NuA4"/>
    <property type="match status" value="1"/>
</dbReference>
<comment type="subcellular location">
    <subcellularLocation>
        <location evidence="1 9">Nucleus</location>
    </subcellularLocation>
</comment>
<evidence type="ECO:0000256" key="3">
    <source>
        <dbReference type="ARBA" id="ARBA00018504"/>
    </source>
</evidence>
<keyword evidence="7 9" id="KW-0804">Transcription</keyword>
<evidence type="ECO:0000256" key="7">
    <source>
        <dbReference type="ARBA" id="ARBA00023163"/>
    </source>
</evidence>
<evidence type="ECO:0000313" key="13">
    <source>
        <dbReference type="Proteomes" id="UP000186303"/>
    </source>
</evidence>
<comment type="similarity">
    <text evidence="2 9">Belongs to the EAF6 family.</text>
</comment>
<feature type="region of interest" description="Disordered" evidence="11">
    <location>
        <begin position="73"/>
        <end position="148"/>
    </location>
</feature>
<keyword evidence="9" id="KW-0234">DNA repair</keyword>
<organism evidence="12 13">
    <name type="scientific">Malassezia sympodialis (strain ATCC 42132)</name>
    <name type="common">Atopic eczema-associated yeast</name>
    <dbReference type="NCBI Taxonomy" id="1230383"/>
    <lineage>
        <taxon>Eukaryota</taxon>
        <taxon>Fungi</taxon>
        <taxon>Dikarya</taxon>
        <taxon>Basidiomycota</taxon>
        <taxon>Ustilaginomycotina</taxon>
        <taxon>Malasseziomycetes</taxon>
        <taxon>Malasseziales</taxon>
        <taxon>Malasseziaceae</taxon>
        <taxon>Malassezia</taxon>
    </lineage>
</organism>
<dbReference type="AlphaFoldDB" id="A0A1M8A256"/>
<dbReference type="EMBL" id="LT671821">
    <property type="protein sequence ID" value="SHO76427.1"/>
    <property type="molecule type" value="Genomic_DNA"/>
</dbReference>
<protein>
    <recommendedName>
        <fullName evidence="3 9">Chromatin modification-related protein EAF6</fullName>
    </recommendedName>
</protein>
<evidence type="ECO:0000256" key="8">
    <source>
        <dbReference type="ARBA" id="ARBA00023242"/>
    </source>
</evidence>
<dbReference type="GO" id="GO:0005634">
    <property type="term" value="C:nucleus"/>
    <property type="evidence" value="ECO:0007669"/>
    <property type="project" value="UniProtKB-SubCell"/>
</dbReference>
<dbReference type="InterPro" id="IPR015418">
    <property type="entry name" value="Eaf6"/>
</dbReference>
<comment type="subunit">
    <text evidence="9">Component of the NuA4 histone acetyltransferase complex.</text>
</comment>
<evidence type="ECO:0000256" key="10">
    <source>
        <dbReference type="SAM" id="Coils"/>
    </source>
</evidence>
<keyword evidence="12" id="KW-0808">Transferase</keyword>
<dbReference type="PANTHER" id="PTHR13476">
    <property type="entry name" value="CHROMATIN MODIFICATION-RELATED PROTEIN MEAF6"/>
    <property type="match status" value="1"/>
</dbReference>
<evidence type="ECO:0000256" key="4">
    <source>
        <dbReference type="ARBA" id="ARBA00022853"/>
    </source>
</evidence>
<proteinExistence type="inferred from homology"/>
<evidence type="ECO:0000256" key="11">
    <source>
        <dbReference type="SAM" id="MobiDB-lite"/>
    </source>
</evidence>
<dbReference type="OrthoDB" id="440324at2759"/>
<evidence type="ECO:0000256" key="1">
    <source>
        <dbReference type="ARBA" id="ARBA00004123"/>
    </source>
</evidence>
<dbReference type="STRING" id="1230383.A0A1M8A256"/>
<evidence type="ECO:0000256" key="9">
    <source>
        <dbReference type="RuleBase" id="RU368022"/>
    </source>
</evidence>
<sequence>MPQPQSLEEANQRYEELRKQLKEGLDKKRQLDHDLTDLESQIYLYEGSYLNSTALSGGNVIRGFDTYLKANVGTTPGIRTPSHQNSSTDDRMFSSSSATYQRSLVLKTNEPANEAIKTEEGTTKPTESLPPSSGYKLKRKNDEPTKRL</sequence>
<dbReference type="VEuPathDB" id="FungiDB:MSYG_0765"/>
<dbReference type="GO" id="GO:0006325">
    <property type="term" value="P:chromatin organization"/>
    <property type="evidence" value="ECO:0007669"/>
    <property type="project" value="UniProtKB-KW"/>
</dbReference>
<accession>A0A1M8A256</accession>
<comment type="function">
    <text evidence="9">Component of the NuA4 histone acetyltransferase complex which is involved in transcriptional activation of selected genes principally by acetylation of nucleosomal histone H4 and H2A. The NuA4 complex is also involved in DNA repair.</text>
</comment>
<keyword evidence="4 9" id="KW-0156">Chromatin regulator</keyword>
<keyword evidence="8 9" id="KW-0539">Nucleus</keyword>
<evidence type="ECO:0000313" key="12">
    <source>
        <dbReference type="EMBL" id="SHO76427.1"/>
    </source>
</evidence>
<dbReference type="GO" id="GO:0016740">
    <property type="term" value="F:transferase activity"/>
    <property type="evidence" value="ECO:0007669"/>
    <property type="project" value="UniProtKB-KW"/>
</dbReference>
<dbReference type="GO" id="GO:0006281">
    <property type="term" value="P:DNA repair"/>
    <property type="evidence" value="ECO:0007669"/>
    <property type="project" value="UniProtKB-UniRule"/>
</dbReference>
<keyword evidence="9" id="KW-0227">DNA damage</keyword>
<evidence type="ECO:0000256" key="6">
    <source>
        <dbReference type="ARBA" id="ARBA00023054"/>
    </source>
</evidence>
<keyword evidence="5 9" id="KW-0805">Transcription regulation</keyword>
<feature type="coiled-coil region" evidence="10">
    <location>
        <begin position="7"/>
        <end position="41"/>
    </location>
</feature>
<keyword evidence="13" id="KW-1185">Reference proteome</keyword>
<evidence type="ECO:0000256" key="5">
    <source>
        <dbReference type="ARBA" id="ARBA00023015"/>
    </source>
</evidence>
<gene>
    <name evidence="12" type="ORF">MSYG_0765</name>
</gene>
<reference evidence="13" key="1">
    <citation type="journal article" date="2017" name="Nucleic Acids Res.">
        <title>Proteogenomics produces comprehensive and highly accurate protein-coding gene annotation in a complete genome assembly of Malassezia sympodialis.</title>
        <authorList>
            <person name="Zhu Y."/>
            <person name="Engstroem P.G."/>
            <person name="Tellgren-Roth C."/>
            <person name="Baudo C.D."/>
            <person name="Kennell J.C."/>
            <person name="Sun S."/>
            <person name="Billmyre R.B."/>
            <person name="Schroeder M.S."/>
            <person name="Andersson A."/>
            <person name="Holm T."/>
            <person name="Sigurgeirsson B."/>
            <person name="Wu G."/>
            <person name="Sankaranarayanan S.R."/>
            <person name="Siddharthan R."/>
            <person name="Sanyal K."/>
            <person name="Lundeberg J."/>
            <person name="Nystedt B."/>
            <person name="Boekhout T."/>
            <person name="Dawson T.L. Jr."/>
            <person name="Heitman J."/>
            <person name="Scheynius A."/>
            <person name="Lehtioe J."/>
        </authorList>
    </citation>
    <scope>NUCLEOTIDE SEQUENCE [LARGE SCALE GENOMIC DNA]</scope>
    <source>
        <strain evidence="13">ATCC 42132</strain>
    </source>
</reference>
<keyword evidence="6 10" id="KW-0175">Coiled coil</keyword>
<dbReference type="GO" id="GO:0035267">
    <property type="term" value="C:NuA4 histone acetyltransferase complex"/>
    <property type="evidence" value="ECO:0007669"/>
    <property type="project" value="UniProtKB-UniRule"/>
</dbReference>
<dbReference type="Proteomes" id="UP000186303">
    <property type="component" value="Chromosome 1"/>
</dbReference>
<name>A0A1M8A256_MALS4</name>
<evidence type="ECO:0000256" key="2">
    <source>
        <dbReference type="ARBA" id="ARBA00010916"/>
    </source>
</evidence>